<organism evidence="1">
    <name type="scientific">marine sediment metagenome</name>
    <dbReference type="NCBI Taxonomy" id="412755"/>
    <lineage>
        <taxon>unclassified sequences</taxon>
        <taxon>metagenomes</taxon>
        <taxon>ecological metagenomes</taxon>
    </lineage>
</organism>
<proteinExistence type="predicted"/>
<reference evidence="1" key="1">
    <citation type="journal article" date="2015" name="Nature">
        <title>Complex archaea that bridge the gap between prokaryotes and eukaryotes.</title>
        <authorList>
            <person name="Spang A."/>
            <person name="Saw J.H."/>
            <person name="Jorgensen S.L."/>
            <person name="Zaremba-Niedzwiedzka K."/>
            <person name="Martijn J."/>
            <person name="Lind A.E."/>
            <person name="van Eijk R."/>
            <person name="Schleper C."/>
            <person name="Guy L."/>
            <person name="Ettema T.J."/>
        </authorList>
    </citation>
    <scope>NUCLEOTIDE SEQUENCE</scope>
</reference>
<evidence type="ECO:0000313" key="1">
    <source>
        <dbReference type="EMBL" id="KKL67588.1"/>
    </source>
</evidence>
<dbReference type="AlphaFoldDB" id="A0A0F9E0N7"/>
<accession>A0A0F9E0N7</accession>
<comment type="caution">
    <text evidence="1">The sequence shown here is derived from an EMBL/GenBank/DDBJ whole genome shotgun (WGS) entry which is preliminary data.</text>
</comment>
<name>A0A0F9E0N7_9ZZZZ</name>
<feature type="non-terminal residue" evidence="1">
    <location>
        <position position="96"/>
    </location>
</feature>
<dbReference type="EMBL" id="LAZR01026811">
    <property type="protein sequence ID" value="KKL67588.1"/>
    <property type="molecule type" value="Genomic_DNA"/>
</dbReference>
<sequence length="96" mass="10988">MRVDSDHVDNLIKKDDDKISKLSEEEKEKLKTDFEKVVPKEKYSVQLEAMDSTAAPLIITQPEFMRRMKEMQQTGGGGMFGMGNMPEMYNLVVNTN</sequence>
<protein>
    <submittedName>
        <fullName evidence="1">Uncharacterized protein</fullName>
    </submittedName>
</protein>
<gene>
    <name evidence="1" type="ORF">LCGC14_2133460</name>
</gene>